<keyword evidence="5 8" id="KW-0645">Protease</keyword>
<sequence>MLVLTTVALFFITFTFQPFRIPSASMEPTLLVGDFLLVDKQVTASSQSNLLPPATLHRGDVIVFHDPVDPTLHLVKRIIALPGDRIRLRAGHVLLNGHTIAEPYAVYRSSPPNLYRDNFPNVPSPDSDVDARWWIRLRSLVDHGDVVIPPNSYFVLGDNRNDSVDSRYWGLVPRAAIVGKPFLIYLSLRMRDNDPESESGPSYNPPTAAVSETRSLADFARWDRTLTVIR</sequence>
<gene>
    <name evidence="11" type="ORF">GRAN_4723</name>
</gene>
<dbReference type="InterPro" id="IPR036286">
    <property type="entry name" value="LexA/Signal_pep-like_sf"/>
</dbReference>
<dbReference type="InterPro" id="IPR000223">
    <property type="entry name" value="Pept_S26A_signal_pept_1"/>
</dbReference>
<protein>
    <recommendedName>
        <fullName evidence="4 8">Signal peptidase I</fullName>
        <ecNumber evidence="3 8">3.4.21.89</ecNumber>
    </recommendedName>
</protein>
<dbReference type="NCBIfam" id="TIGR02227">
    <property type="entry name" value="sigpep_I_bact"/>
    <property type="match status" value="1"/>
</dbReference>
<evidence type="ECO:0000256" key="9">
    <source>
        <dbReference type="RuleBase" id="RU362042"/>
    </source>
</evidence>
<dbReference type="CDD" id="cd06530">
    <property type="entry name" value="S26_SPase_I"/>
    <property type="match status" value="1"/>
</dbReference>
<dbReference type="PANTHER" id="PTHR43390">
    <property type="entry name" value="SIGNAL PEPTIDASE I"/>
    <property type="match status" value="1"/>
</dbReference>
<keyword evidence="12" id="KW-1185">Reference proteome</keyword>
<dbReference type="InterPro" id="IPR019533">
    <property type="entry name" value="Peptidase_S26"/>
</dbReference>
<proteinExistence type="inferred from homology"/>
<evidence type="ECO:0000256" key="5">
    <source>
        <dbReference type="ARBA" id="ARBA00022670"/>
    </source>
</evidence>
<dbReference type="EMBL" id="RDSM01000004">
    <property type="protein sequence ID" value="RXH54427.1"/>
    <property type="molecule type" value="Genomic_DNA"/>
</dbReference>
<evidence type="ECO:0000256" key="4">
    <source>
        <dbReference type="ARBA" id="ARBA00019232"/>
    </source>
</evidence>
<reference evidence="11 12" key="1">
    <citation type="submission" date="2018-11" db="EMBL/GenBank/DDBJ databases">
        <authorList>
            <person name="Mardanov A.V."/>
            <person name="Ravin N.V."/>
            <person name="Dedysh S.N."/>
        </authorList>
    </citation>
    <scope>NUCLEOTIDE SEQUENCE [LARGE SCALE GENOMIC DNA]</scope>
    <source>
        <strain evidence="11 12">AF10</strain>
    </source>
</reference>
<name>A0A4Q0SUM3_9BACT</name>
<dbReference type="Proteomes" id="UP000289437">
    <property type="component" value="Unassembled WGS sequence"/>
</dbReference>
<dbReference type="Pfam" id="PF10502">
    <property type="entry name" value="Peptidase_S26"/>
    <property type="match status" value="1"/>
</dbReference>
<dbReference type="GO" id="GO:0016020">
    <property type="term" value="C:membrane"/>
    <property type="evidence" value="ECO:0007669"/>
    <property type="project" value="UniProtKB-SubCell"/>
</dbReference>
<evidence type="ECO:0000256" key="7">
    <source>
        <dbReference type="PIRSR" id="PIRSR600223-1"/>
    </source>
</evidence>
<dbReference type="PRINTS" id="PR00727">
    <property type="entry name" value="LEADERPTASE"/>
</dbReference>
<dbReference type="GO" id="GO:0004252">
    <property type="term" value="F:serine-type endopeptidase activity"/>
    <property type="evidence" value="ECO:0007669"/>
    <property type="project" value="InterPro"/>
</dbReference>
<dbReference type="PROSITE" id="PS00761">
    <property type="entry name" value="SPASE_I_3"/>
    <property type="match status" value="1"/>
</dbReference>
<dbReference type="PROSITE" id="PS00501">
    <property type="entry name" value="SPASE_I_1"/>
    <property type="match status" value="1"/>
</dbReference>
<dbReference type="GO" id="GO:0006465">
    <property type="term" value="P:signal peptide processing"/>
    <property type="evidence" value="ECO:0007669"/>
    <property type="project" value="InterPro"/>
</dbReference>
<reference evidence="12" key="2">
    <citation type="submission" date="2019-02" db="EMBL/GenBank/DDBJ databases">
        <title>Granulicella sibirica sp. nov., a psychrotolerant acidobacterium isolated from an organic soil layer in forested tundra, West Siberia.</title>
        <authorList>
            <person name="Oshkin I.Y."/>
            <person name="Kulichevskaya I.S."/>
            <person name="Rijpstra W.I.C."/>
            <person name="Sinninghe Damste J.S."/>
            <person name="Rakitin A.L."/>
            <person name="Ravin N.V."/>
            <person name="Dedysh S.N."/>
        </authorList>
    </citation>
    <scope>NUCLEOTIDE SEQUENCE [LARGE SCALE GENOMIC DNA]</scope>
    <source>
        <strain evidence="12">AF10</strain>
    </source>
</reference>
<organism evidence="11 12">
    <name type="scientific">Granulicella sibirica</name>
    <dbReference type="NCBI Taxonomy" id="2479048"/>
    <lineage>
        <taxon>Bacteria</taxon>
        <taxon>Pseudomonadati</taxon>
        <taxon>Acidobacteriota</taxon>
        <taxon>Terriglobia</taxon>
        <taxon>Terriglobales</taxon>
        <taxon>Acidobacteriaceae</taxon>
        <taxon>Granulicella</taxon>
    </lineage>
</organism>
<dbReference type="SUPFAM" id="SSF51306">
    <property type="entry name" value="LexA/Signal peptidase"/>
    <property type="match status" value="1"/>
</dbReference>
<evidence type="ECO:0000256" key="1">
    <source>
        <dbReference type="ARBA" id="ARBA00000677"/>
    </source>
</evidence>
<dbReference type="PANTHER" id="PTHR43390:SF1">
    <property type="entry name" value="CHLOROPLAST PROCESSING PEPTIDASE"/>
    <property type="match status" value="1"/>
</dbReference>
<dbReference type="InterPro" id="IPR019756">
    <property type="entry name" value="Pept_S26A_signal_pept_1_Ser-AS"/>
</dbReference>
<feature type="active site" evidence="7">
    <location>
        <position position="25"/>
    </location>
</feature>
<comment type="similarity">
    <text evidence="2 9">Belongs to the peptidase S26 family.</text>
</comment>
<evidence type="ECO:0000313" key="12">
    <source>
        <dbReference type="Proteomes" id="UP000289437"/>
    </source>
</evidence>
<evidence type="ECO:0000256" key="3">
    <source>
        <dbReference type="ARBA" id="ARBA00013208"/>
    </source>
</evidence>
<evidence type="ECO:0000259" key="10">
    <source>
        <dbReference type="Pfam" id="PF10502"/>
    </source>
</evidence>
<dbReference type="GO" id="GO:0009003">
    <property type="term" value="F:signal peptidase activity"/>
    <property type="evidence" value="ECO:0007669"/>
    <property type="project" value="UniProtKB-EC"/>
</dbReference>
<dbReference type="PROSITE" id="PS00760">
    <property type="entry name" value="SPASE_I_2"/>
    <property type="match status" value="1"/>
</dbReference>
<feature type="active site" evidence="7">
    <location>
        <position position="76"/>
    </location>
</feature>
<evidence type="ECO:0000256" key="2">
    <source>
        <dbReference type="ARBA" id="ARBA00009370"/>
    </source>
</evidence>
<evidence type="ECO:0000313" key="11">
    <source>
        <dbReference type="EMBL" id="RXH54427.1"/>
    </source>
</evidence>
<dbReference type="InterPro" id="IPR019757">
    <property type="entry name" value="Pept_S26A_signal_pept_1_Lys-AS"/>
</dbReference>
<dbReference type="EC" id="3.4.21.89" evidence="3 8"/>
<comment type="catalytic activity">
    <reaction evidence="1 8">
        <text>Cleavage of hydrophobic, N-terminal signal or leader sequences from secreted and periplasmic proteins.</text>
        <dbReference type="EC" id="3.4.21.89"/>
    </reaction>
</comment>
<evidence type="ECO:0000256" key="6">
    <source>
        <dbReference type="ARBA" id="ARBA00022801"/>
    </source>
</evidence>
<dbReference type="AlphaFoldDB" id="A0A4Q0SUM3"/>
<feature type="domain" description="Peptidase S26" evidence="10">
    <location>
        <begin position="2"/>
        <end position="185"/>
    </location>
</feature>
<comment type="caution">
    <text evidence="11">The sequence shown here is derived from an EMBL/GenBank/DDBJ whole genome shotgun (WGS) entry which is preliminary data.</text>
</comment>
<dbReference type="InterPro" id="IPR019758">
    <property type="entry name" value="Pept_S26A_signal_pept_1_CS"/>
</dbReference>
<comment type="subcellular location">
    <subcellularLocation>
        <location evidence="9">Membrane</location>
        <topology evidence="9">Single-pass type II membrane protein</topology>
    </subcellularLocation>
</comment>
<dbReference type="Gene3D" id="2.10.109.10">
    <property type="entry name" value="Umud Fragment, subunit A"/>
    <property type="match status" value="1"/>
</dbReference>
<keyword evidence="6 8" id="KW-0378">Hydrolase</keyword>
<accession>A0A4Q0SUM3</accession>
<evidence type="ECO:0000256" key="8">
    <source>
        <dbReference type="RuleBase" id="RU003993"/>
    </source>
</evidence>